<dbReference type="PANTHER" id="PTHR40660">
    <property type="entry name" value="5'-PHOSPHATE OXIDASE PUTATIVE DOMAIN-CONTAINING PROTEIN-RELATED"/>
    <property type="match status" value="1"/>
</dbReference>
<comment type="caution">
    <text evidence="2">The sequence shown here is derived from an EMBL/GenBank/DDBJ whole genome shotgun (WGS) entry which is preliminary data.</text>
</comment>
<dbReference type="InterPro" id="IPR029016">
    <property type="entry name" value="GAF-like_dom_sf"/>
</dbReference>
<dbReference type="SMART" id="SM00065">
    <property type="entry name" value="GAF"/>
    <property type="match status" value="1"/>
</dbReference>
<dbReference type="SUPFAM" id="SSF50475">
    <property type="entry name" value="FMN-binding split barrel"/>
    <property type="match status" value="1"/>
</dbReference>
<proteinExistence type="predicted"/>
<dbReference type="Proteomes" id="UP000261931">
    <property type="component" value="Unassembled WGS sequence"/>
</dbReference>
<gene>
    <name evidence="2" type="ORF">DY262_15655</name>
</gene>
<feature type="domain" description="GAF" evidence="1">
    <location>
        <begin position="173"/>
        <end position="331"/>
    </location>
</feature>
<evidence type="ECO:0000313" key="3">
    <source>
        <dbReference type="Proteomes" id="UP000261931"/>
    </source>
</evidence>
<dbReference type="InterPro" id="IPR011576">
    <property type="entry name" value="Pyridox_Oxase_N"/>
</dbReference>
<keyword evidence="3" id="KW-1185">Reference proteome</keyword>
<dbReference type="InterPro" id="IPR012349">
    <property type="entry name" value="Split_barrel_FMN-bd"/>
</dbReference>
<evidence type="ECO:0000313" key="2">
    <source>
        <dbReference type="EMBL" id="RFP77638.1"/>
    </source>
</evidence>
<dbReference type="PANTHER" id="PTHR40660:SF1">
    <property type="entry name" value="5'-PHOSPHATE OXIDASE PUTATIVE DOMAIN-CONTAINING PROTEIN-RELATED"/>
    <property type="match status" value="1"/>
</dbReference>
<dbReference type="Gene3D" id="3.30.450.40">
    <property type="match status" value="1"/>
</dbReference>
<dbReference type="RefSeq" id="WP_116960038.1">
    <property type="nucleotide sequence ID" value="NZ_QVLS01000010.1"/>
</dbReference>
<reference evidence="2 3" key="1">
    <citation type="submission" date="2018-08" db="EMBL/GenBank/DDBJ databases">
        <title>Hydrogenophaga sp. LA-38 isolated from sludge.</title>
        <authorList>
            <person name="Im W.-T."/>
        </authorList>
    </citation>
    <scope>NUCLEOTIDE SEQUENCE [LARGE SCALE GENOMIC DNA]</scope>
    <source>
        <strain evidence="2 3">LA-38</strain>
    </source>
</reference>
<sequence>MNATAAIGPEQLATMAELRPCLEGAIPAVMATVAADGTPNVAYLSQVHHVDEHHVALSFQFFNRTRQNLLAHPRSTVLVTNPLNFHFYRLHLKYLRTEDEGPVFERMKAQLAGIASHERLEDVFRLRGADIHQVLAIERVPVGKAPPLPAPRQRPEPLAVLRRLSGRLARARTLDALLDAALDGLQQELGLSQAMVLIADTASGRLYTVGSRGYPTSGVGSEIAVGHGVIGVAAREGTPVRINHMTSAARYNQALAVSLGRREAGAEIPYPGLARPGSQLAVPLLSAGRVLGVLFVESEHEMHLNHDDEDLLVALAGQLAAGIDLMHESEEPCGDDGVAAASAAVAASAAPLLRVRRYRRDDSIFVNNAYLIKGVAGAILWKLLNDHRGGRSEFTNRELRLDTTLGLPDVSDNLEARLLLLHRRLGEQCPALRLQKTGRGSFRFDALAPVELTESP</sequence>
<protein>
    <submittedName>
        <fullName evidence="2">GAF domain-containing protein</fullName>
    </submittedName>
</protein>
<dbReference type="InterPro" id="IPR003018">
    <property type="entry name" value="GAF"/>
</dbReference>
<dbReference type="SUPFAM" id="SSF55781">
    <property type="entry name" value="GAF domain-like"/>
    <property type="match status" value="1"/>
</dbReference>
<dbReference type="Pfam" id="PF01243">
    <property type="entry name" value="PNPOx_N"/>
    <property type="match status" value="1"/>
</dbReference>
<dbReference type="Pfam" id="PF13185">
    <property type="entry name" value="GAF_2"/>
    <property type="match status" value="1"/>
</dbReference>
<evidence type="ECO:0000259" key="1">
    <source>
        <dbReference type="SMART" id="SM00065"/>
    </source>
</evidence>
<name>A0A372EGV0_9BURK</name>
<organism evidence="2 3">
    <name type="scientific">Hydrogenophaga borbori</name>
    <dbReference type="NCBI Taxonomy" id="2294117"/>
    <lineage>
        <taxon>Bacteria</taxon>
        <taxon>Pseudomonadati</taxon>
        <taxon>Pseudomonadota</taxon>
        <taxon>Betaproteobacteria</taxon>
        <taxon>Burkholderiales</taxon>
        <taxon>Comamonadaceae</taxon>
        <taxon>Hydrogenophaga</taxon>
    </lineage>
</organism>
<accession>A0A372EGV0</accession>
<dbReference type="AlphaFoldDB" id="A0A372EGV0"/>
<dbReference type="EMBL" id="QVLS01000010">
    <property type="protein sequence ID" value="RFP77638.1"/>
    <property type="molecule type" value="Genomic_DNA"/>
</dbReference>
<dbReference type="Gene3D" id="2.30.110.10">
    <property type="entry name" value="Electron Transport, Fmn-binding Protein, Chain A"/>
    <property type="match status" value="1"/>
</dbReference>